<organism evidence="2 3">
    <name type="scientific">Actinospica durhamensis</name>
    <dbReference type="NCBI Taxonomy" id="1508375"/>
    <lineage>
        <taxon>Bacteria</taxon>
        <taxon>Bacillati</taxon>
        <taxon>Actinomycetota</taxon>
        <taxon>Actinomycetes</taxon>
        <taxon>Catenulisporales</taxon>
        <taxon>Actinospicaceae</taxon>
        <taxon>Actinospica</taxon>
    </lineage>
</organism>
<feature type="region of interest" description="Disordered" evidence="1">
    <location>
        <begin position="48"/>
        <end position="73"/>
    </location>
</feature>
<accession>A0A941ELL4</accession>
<reference evidence="2" key="1">
    <citation type="submission" date="2021-04" db="EMBL/GenBank/DDBJ databases">
        <title>Genome based classification of Actinospica acidithermotolerans sp. nov., an actinobacterium isolated from an Indonesian hot spring.</title>
        <authorList>
            <person name="Kusuma A.B."/>
            <person name="Putra K.E."/>
            <person name="Nafisah S."/>
            <person name="Loh J."/>
            <person name="Nouioui I."/>
            <person name="Goodfellow M."/>
        </authorList>
    </citation>
    <scope>NUCLEOTIDE SEQUENCE</scope>
    <source>
        <strain evidence="2">CSCA 57</strain>
    </source>
</reference>
<feature type="compositionally biased region" description="Low complexity" evidence="1">
    <location>
        <begin position="48"/>
        <end position="65"/>
    </location>
</feature>
<protein>
    <submittedName>
        <fullName evidence="2">Uncharacterized protein</fullName>
    </submittedName>
</protein>
<dbReference type="AlphaFoldDB" id="A0A941ELL4"/>
<feature type="region of interest" description="Disordered" evidence="1">
    <location>
        <begin position="1"/>
        <end position="20"/>
    </location>
</feature>
<evidence type="ECO:0000256" key="1">
    <source>
        <dbReference type="SAM" id="MobiDB-lite"/>
    </source>
</evidence>
<evidence type="ECO:0000313" key="3">
    <source>
        <dbReference type="Proteomes" id="UP000675781"/>
    </source>
</evidence>
<dbReference type="RefSeq" id="WP_212527312.1">
    <property type="nucleotide sequence ID" value="NZ_JAGSOG010000016.1"/>
</dbReference>
<name>A0A941ELL4_9ACTN</name>
<gene>
    <name evidence="2" type="ORF">KDL01_05940</name>
</gene>
<proteinExistence type="predicted"/>
<evidence type="ECO:0000313" key="2">
    <source>
        <dbReference type="EMBL" id="MBR7832792.1"/>
    </source>
</evidence>
<dbReference type="EMBL" id="JAGSOG010000016">
    <property type="protein sequence ID" value="MBR7832792.1"/>
    <property type="molecule type" value="Genomic_DNA"/>
</dbReference>
<keyword evidence="3" id="KW-1185">Reference proteome</keyword>
<comment type="caution">
    <text evidence="2">The sequence shown here is derived from an EMBL/GenBank/DDBJ whole genome shotgun (WGS) entry which is preliminary data.</text>
</comment>
<sequence length="73" mass="7517">MTETEITTGAQRAQTDTAEPTLTVSELRALLQDATAYATANRPVVLHAPAEPATAPQTAAAGHPGAPSPTRPR</sequence>
<dbReference type="Proteomes" id="UP000675781">
    <property type="component" value="Unassembled WGS sequence"/>
</dbReference>